<feature type="region of interest" description="Disordered" evidence="1">
    <location>
        <begin position="37"/>
        <end position="80"/>
    </location>
</feature>
<comment type="caution">
    <text evidence="2">The sequence shown here is derived from an EMBL/GenBank/DDBJ whole genome shotgun (WGS) entry which is preliminary data.</text>
</comment>
<proteinExistence type="predicted"/>
<reference evidence="2 3" key="1">
    <citation type="journal article" date="2022" name="Front. Microbiol.">
        <title>High genomic differentiation and limited gene flow indicate recent cryptic speciation within the genus Laspinema (cyanobacteria).</title>
        <authorList>
            <person name="Stanojkovic A."/>
            <person name="Skoupy S."/>
            <person name="Skaloud P."/>
            <person name="Dvorak P."/>
        </authorList>
    </citation>
    <scope>NUCLEOTIDE SEQUENCE [LARGE SCALE GENOMIC DNA]</scope>
    <source>
        <strain evidence="2 3">D2a</strain>
    </source>
</reference>
<protein>
    <submittedName>
        <fullName evidence="2">Uncharacterized protein</fullName>
    </submittedName>
</protein>
<sequence length="134" mass="14297">MTDKLLERIKKVEDEIALSQFAAEQYAQQQYYEGLAETANAELPPTSAPHFPVTSSPTSEALTVGSQGVADSGSVSGSGSKAAEVGSAIATLTAIKTAISQEKSDTWIIEEILGMKGRNFEKGKELLSQYRELA</sequence>
<feature type="compositionally biased region" description="Low complexity" evidence="1">
    <location>
        <begin position="64"/>
        <end position="80"/>
    </location>
</feature>
<dbReference type="Proteomes" id="UP001525890">
    <property type="component" value="Unassembled WGS sequence"/>
</dbReference>
<dbReference type="RefSeq" id="WP_368004891.1">
    <property type="nucleotide sequence ID" value="NZ_JAMXFF010000002.1"/>
</dbReference>
<name>A0ABT2MP19_9CYAN</name>
<organism evidence="2 3">
    <name type="scientific">Laspinema palackyanum D2a</name>
    <dbReference type="NCBI Taxonomy" id="2953684"/>
    <lineage>
        <taxon>Bacteria</taxon>
        <taxon>Bacillati</taxon>
        <taxon>Cyanobacteriota</taxon>
        <taxon>Cyanophyceae</taxon>
        <taxon>Oscillatoriophycideae</taxon>
        <taxon>Oscillatoriales</taxon>
        <taxon>Laspinemataceae</taxon>
        <taxon>Laspinema</taxon>
        <taxon>Laspinema palackyanum</taxon>
    </lineage>
</organism>
<accession>A0ABT2MP19</accession>
<gene>
    <name evidence="2" type="ORF">NG799_02390</name>
</gene>
<keyword evidence="3" id="KW-1185">Reference proteome</keyword>
<evidence type="ECO:0000256" key="1">
    <source>
        <dbReference type="SAM" id="MobiDB-lite"/>
    </source>
</evidence>
<evidence type="ECO:0000313" key="3">
    <source>
        <dbReference type="Proteomes" id="UP001525890"/>
    </source>
</evidence>
<evidence type="ECO:0000313" key="2">
    <source>
        <dbReference type="EMBL" id="MCT7965182.1"/>
    </source>
</evidence>
<dbReference type="EMBL" id="JAMXFF010000002">
    <property type="protein sequence ID" value="MCT7965182.1"/>
    <property type="molecule type" value="Genomic_DNA"/>
</dbReference>